<sequence>MAFVARKLRIVAKTAVIGGLVALAGCQSGGALDLGLGGWGSQKQQPAAPPSGTITADELRAYCPRVTLRSGTAFYSSYERGGEGDRNKIVYQASLTDVTRSCDYSGGMLNMAVAAAGRVVPGPVARDGTITMPIRIAVVRGEEVLYSKLHQYQTSIAALSPATQFVFKDPGVSIPAPTARNIEIFVGFDETPQTRR</sequence>
<dbReference type="OrthoDB" id="8446614at2"/>
<dbReference type="RefSeq" id="WP_126697992.1">
    <property type="nucleotide sequence ID" value="NZ_RWKW01000008.1"/>
</dbReference>
<keyword evidence="2" id="KW-1185">Reference proteome</keyword>
<dbReference type="Proteomes" id="UP000278398">
    <property type="component" value="Unassembled WGS sequence"/>
</dbReference>
<organism evidence="1 2">
    <name type="scientific">Aquibium carbonis</name>
    <dbReference type="NCBI Taxonomy" id="2495581"/>
    <lineage>
        <taxon>Bacteria</taxon>
        <taxon>Pseudomonadati</taxon>
        <taxon>Pseudomonadota</taxon>
        <taxon>Alphaproteobacteria</taxon>
        <taxon>Hyphomicrobiales</taxon>
        <taxon>Phyllobacteriaceae</taxon>
        <taxon>Aquibium</taxon>
    </lineage>
</organism>
<dbReference type="EMBL" id="RWKW01000008">
    <property type="protein sequence ID" value="RST87876.1"/>
    <property type="molecule type" value="Genomic_DNA"/>
</dbReference>
<name>A0A3R9YV44_9HYPH</name>
<dbReference type="AlphaFoldDB" id="A0A3R9YV44"/>
<gene>
    <name evidence="1" type="ORF">EJC49_03050</name>
</gene>
<reference evidence="1 2" key="1">
    <citation type="submission" date="2018-12" db="EMBL/GenBank/DDBJ databases">
        <title>Mesorhizobium carbonis sp. nov., isolated from coal mine water.</title>
        <authorList>
            <person name="Xin W."/>
            <person name="Xu Z."/>
            <person name="Xiang F."/>
            <person name="Zhang J."/>
            <person name="Xi L."/>
            <person name="Liu J."/>
        </authorList>
    </citation>
    <scope>NUCLEOTIDE SEQUENCE [LARGE SCALE GENOMIC DNA]</scope>
    <source>
        <strain evidence="1 2">B2.3</strain>
    </source>
</reference>
<evidence type="ECO:0000313" key="2">
    <source>
        <dbReference type="Proteomes" id="UP000278398"/>
    </source>
</evidence>
<comment type="caution">
    <text evidence="1">The sequence shown here is derived from an EMBL/GenBank/DDBJ whole genome shotgun (WGS) entry which is preliminary data.</text>
</comment>
<accession>A0A3R9YV44</accession>
<dbReference type="PROSITE" id="PS51257">
    <property type="entry name" value="PROKAR_LIPOPROTEIN"/>
    <property type="match status" value="1"/>
</dbReference>
<proteinExistence type="predicted"/>
<protein>
    <recommendedName>
        <fullName evidence="3">Lipoprotein</fullName>
    </recommendedName>
</protein>
<evidence type="ECO:0008006" key="3">
    <source>
        <dbReference type="Google" id="ProtNLM"/>
    </source>
</evidence>
<evidence type="ECO:0000313" key="1">
    <source>
        <dbReference type="EMBL" id="RST87876.1"/>
    </source>
</evidence>